<evidence type="ECO:0000313" key="2">
    <source>
        <dbReference type="EMBL" id="ADB31030.1"/>
    </source>
</evidence>
<evidence type="ECO:0000259" key="1">
    <source>
        <dbReference type="PROSITE" id="PS51186"/>
    </source>
</evidence>
<dbReference type="HOGENOM" id="CLU_1576452_0_0_11"/>
<organism evidence="2 3">
    <name type="scientific">Kribbella flavida (strain DSM 17836 / JCM 10339 / NBRC 14399)</name>
    <dbReference type="NCBI Taxonomy" id="479435"/>
    <lineage>
        <taxon>Bacteria</taxon>
        <taxon>Bacillati</taxon>
        <taxon>Actinomycetota</taxon>
        <taxon>Actinomycetes</taxon>
        <taxon>Propionibacteriales</taxon>
        <taxon>Kribbellaceae</taxon>
        <taxon>Kribbella</taxon>
    </lineage>
</organism>
<dbReference type="CDD" id="cd04301">
    <property type="entry name" value="NAT_SF"/>
    <property type="match status" value="1"/>
</dbReference>
<dbReference type="EMBL" id="CP001736">
    <property type="protein sequence ID" value="ADB31030.1"/>
    <property type="molecule type" value="Genomic_DNA"/>
</dbReference>
<dbReference type="KEGG" id="kfl:Kfla_1936"/>
<accession>D2PQP7</accession>
<gene>
    <name evidence="2" type="ordered locus">Kfla_1936</name>
</gene>
<feature type="domain" description="N-acetyltransferase" evidence="1">
    <location>
        <begin position="11"/>
        <end position="169"/>
    </location>
</feature>
<dbReference type="PROSITE" id="PS51186">
    <property type="entry name" value="GNAT"/>
    <property type="match status" value="1"/>
</dbReference>
<reference evidence="2 3" key="2">
    <citation type="journal article" date="2010" name="Stand. Genomic Sci.">
        <title>Complete genome sequence of Kribbella flavida type strain (IFO 14399).</title>
        <authorList>
            <person name="Pukall R."/>
            <person name="Lapidus A."/>
            <person name="Glavina Del Rio T."/>
            <person name="Copeland A."/>
            <person name="Tice H."/>
            <person name="Cheng J.-F."/>
            <person name="Lucas S."/>
            <person name="Chen F."/>
            <person name="Nolan M."/>
            <person name="LaButti K."/>
            <person name="Pati A."/>
            <person name="Ivanova N."/>
            <person name="Mavrommatis K."/>
            <person name="Mikhailova N."/>
            <person name="Pitluck S."/>
            <person name="Bruce D."/>
            <person name="Goodwin L."/>
            <person name="Land M."/>
            <person name="Hauser L."/>
            <person name="Chang Y.-J."/>
            <person name="Jeffries C.D."/>
            <person name="Chen A."/>
            <person name="Palaniappan K."/>
            <person name="Chain P."/>
            <person name="Rohde M."/>
            <person name="Goeker M."/>
            <person name="Bristow J."/>
            <person name="Eisen J.A."/>
            <person name="Markowitz V."/>
            <person name="Hugenholtz P."/>
            <person name="Kyrpides N.C."/>
            <person name="Klenk H.-P."/>
            <person name="Brettin T."/>
        </authorList>
    </citation>
    <scope>NUCLEOTIDE SEQUENCE [LARGE SCALE GENOMIC DNA]</scope>
    <source>
        <strain evidence="3">DSM 17836 / JCM 10339 / NBRC 14399</strain>
    </source>
</reference>
<dbReference type="SUPFAM" id="SSF55729">
    <property type="entry name" value="Acyl-CoA N-acyltransferases (Nat)"/>
    <property type="match status" value="1"/>
</dbReference>
<evidence type="ECO:0000313" key="3">
    <source>
        <dbReference type="Proteomes" id="UP000007967"/>
    </source>
</evidence>
<keyword evidence="3" id="KW-1185">Reference proteome</keyword>
<dbReference type="GO" id="GO:0016747">
    <property type="term" value="F:acyltransferase activity, transferring groups other than amino-acyl groups"/>
    <property type="evidence" value="ECO:0007669"/>
    <property type="project" value="InterPro"/>
</dbReference>
<protein>
    <submittedName>
        <fullName evidence="2">GCN5-related N-acetyltransferase</fullName>
    </submittedName>
</protein>
<dbReference type="InterPro" id="IPR000182">
    <property type="entry name" value="GNAT_dom"/>
</dbReference>
<dbReference type="InterPro" id="IPR016181">
    <property type="entry name" value="Acyl_CoA_acyltransferase"/>
</dbReference>
<dbReference type="Gene3D" id="3.40.630.30">
    <property type="match status" value="1"/>
</dbReference>
<dbReference type="Proteomes" id="UP000007967">
    <property type="component" value="Chromosome"/>
</dbReference>
<keyword evidence="2" id="KW-0808">Transferase</keyword>
<sequence length="169" mass="18019">MVEHPRTGDGFVVRPAGPGDRGALTEMLTGLSDLSLYFRFQTAVGRPPRPSLIDPLVEPTGGCWVAEHEHRLVAHAMWAWAHGVTGAPTAELAIVVADPCQGRGLGLRMVALAATHAVAAGAAQFLVVVSAANDRTLRLVRRHWPTAQAERDGALINFLLPATHATWLA</sequence>
<dbReference type="Pfam" id="PF00583">
    <property type="entry name" value="Acetyltransf_1"/>
    <property type="match status" value="1"/>
</dbReference>
<proteinExistence type="predicted"/>
<dbReference type="eggNOG" id="COG1247">
    <property type="taxonomic scope" value="Bacteria"/>
</dbReference>
<name>D2PQP7_KRIFD</name>
<dbReference type="AlphaFoldDB" id="D2PQP7"/>
<reference evidence="3" key="1">
    <citation type="submission" date="2009-09" db="EMBL/GenBank/DDBJ databases">
        <title>The complete genome of Kribbella flavida DSM 17836.</title>
        <authorList>
            <consortium name="US DOE Joint Genome Institute (JGI-PGF)"/>
            <person name="Lucas S."/>
            <person name="Copeland A."/>
            <person name="Lapidus A."/>
            <person name="Glavina del Rio T."/>
            <person name="Dalin E."/>
            <person name="Tice H."/>
            <person name="Bruce D."/>
            <person name="Goodwin L."/>
            <person name="Pitluck S."/>
            <person name="Kyrpides N."/>
            <person name="Mavromatis K."/>
            <person name="Ivanova N."/>
            <person name="Saunders E."/>
            <person name="Brettin T."/>
            <person name="Detter J.C."/>
            <person name="Han C."/>
            <person name="Larimer F."/>
            <person name="Land M."/>
            <person name="Hauser L."/>
            <person name="Markowitz V."/>
            <person name="Cheng J.-F."/>
            <person name="Hugenholtz P."/>
            <person name="Woyke T."/>
            <person name="Wu D."/>
            <person name="Pukall R."/>
            <person name="Klenk H.-P."/>
            <person name="Eisen J.A."/>
        </authorList>
    </citation>
    <scope>NUCLEOTIDE SEQUENCE [LARGE SCALE GENOMIC DNA]</scope>
    <source>
        <strain evidence="3">DSM 17836 / JCM 10339 / NBRC 14399</strain>
    </source>
</reference>